<reference evidence="4" key="1">
    <citation type="submission" date="2025-08" db="UniProtKB">
        <authorList>
            <consortium name="RefSeq"/>
        </authorList>
    </citation>
    <scope>IDENTIFICATION</scope>
    <source>
        <tissue evidence="4">Total insect</tissue>
    </source>
</reference>
<feature type="domain" description="C2H2-type" evidence="2">
    <location>
        <begin position="82"/>
        <end position="111"/>
    </location>
</feature>
<sequence>MDANLLFYCKFCSNKSKSIKSHLHHLRVHRHLTRLTYCGLGHCLSAFRSESSFRAHVIRNHRIFVSKGHNKPSLPPSSTGKYKCPIAICGREFLVYKLLTSHLRVHLREFSSIPCVVDGCLKKFSSINSLSGHISKKHRQQTTIDHEVITSPVYDLPEISLDEYCAPEEEVTQQERKEESLVALAQFHQKLEFKHMVPASVNQVISKEIRTLLSSMERCFLNSLSSILQDENLSPETISLILSSVSERNDLLEVCHSLRSVYMRKQFYERHFNFVVPEKVPLDNGSFYYYIPIKKTIRAAFANKSFNFDFELQTSQFEGVFRDFFDGETYKSYKFFQDNPKAIPIILYQDGFELANPIGPAKNLKHKLLGVYMAFGNLPSDIRFKKENIQLVALVKDCDFNPTEVYSKIVEDLISLQETGIEVDGHGTVKASLAFIAGDNLGSHALAGLVENFSRSKYFCRYCLMSRAEFRREGGETRKFPRRTIDSYNEDLERVADSNGRLGNHRGVKYDSPFNAIPGFHVCAPALPCCIGHDLGQGVISWDLKLFIQYFVAEGWFDIETLNDLIEAFPYSAEDRKDKPCIIKKLEKGRLAGGAWQLITFMRLFPLIVSGHIKNPRDKVWKLMLLLREITLFSIAPKVHESHLPSFQCMIDEYLMLRRALFPHKLLRPKHHYLSHFPELILLFGCLIKVWTLRFETKHSFFVRSWKSSNNSINMPQTLAFKHEFLQSWVRSGGSSVCTVQSGESVPYQHVLYSEAIQKAVEKCVHSFSQFVETNSLSVHGTNYRKGDVVVVRHVPRSNDLIVGMIHLMLLGPNDDVTFLVKLCKASLVHKYGCYKVQALRDFECCRQVDLLCFYPMHPYLRDTQTYISLRHAIVNSPCNSSF</sequence>
<dbReference type="RefSeq" id="XP_034253633.1">
    <property type="nucleotide sequence ID" value="XM_034397742.1"/>
</dbReference>
<dbReference type="InParanoid" id="A0A6P9A6N6"/>
<dbReference type="InterPro" id="IPR013087">
    <property type="entry name" value="Znf_C2H2_type"/>
</dbReference>
<protein>
    <submittedName>
        <fullName evidence="4">Uncharacterized protein LOC117652659</fullName>
    </submittedName>
</protein>
<dbReference type="PANTHER" id="PTHR31912">
    <property type="entry name" value="IP13529P"/>
    <property type="match status" value="1"/>
</dbReference>
<dbReference type="SMART" id="SM00355">
    <property type="entry name" value="ZnF_C2H2"/>
    <property type="match status" value="4"/>
</dbReference>
<dbReference type="OrthoDB" id="6764509at2759"/>
<evidence type="ECO:0000256" key="1">
    <source>
        <dbReference type="PROSITE-ProRule" id="PRU00042"/>
    </source>
</evidence>
<dbReference type="PROSITE" id="PS00028">
    <property type="entry name" value="ZINC_FINGER_C2H2_1"/>
    <property type="match status" value="2"/>
</dbReference>
<proteinExistence type="predicted"/>
<dbReference type="AlphaFoldDB" id="A0A6P9A6N6"/>
<dbReference type="Proteomes" id="UP000515158">
    <property type="component" value="Unplaced"/>
</dbReference>
<keyword evidence="1" id="KW-0862">Zinc</keyword>
<dbReference type="GO" id="GO:0008270">
    <property type="term" value="F:zinc ion binding"/>
    <property type="evidence" value="ECO:0007669"/>
    <property type="project" value="UniProtKB-KW"/>
</dbReference>
<evidence type="ECO:0000259" key="2">
    <source>
        <dbReference type="PROSITE" id="PS50157"/>
    </source>
</evidence>
<keyword evidence="1" id="KW-0479">Metal-binding</keyword>
<keyword evidence="1" id="KW-0863">Zinc-finger</keyword>
<dbReference type="KEGG" id="tpal:117652659"/>
<dbReference type="Gene3D" id="3.30.160.60">
    <property type="entry name" value="Classic Zinc Finger"/>
    <property type="match status" value="1"/>
</dbReference>
<evidence type="ECO:0000313" key="4">
    <source>
        <dbReference type="RefSeq" id="XP_034253633.1"/>
    </source>
</evidence>
<dbReference type="GeneID" id="117652659"/>
<dbReference type="PROSITE" id="PS50157">
    <property type="entry name" value="ZINC_FINGER_C2H2_2"/>
    <property type="match status" value="1"/>
</dbReference>
<accession>A0A6P9A6N6</accession>
<gene>
    <name evidence="4" type="primary">LOC117652659</name>
</gene>
<dbReference type="PANTHER" id="PTHR31912:SF35">
    <property type="entry name" value="C2H2-TYPE DOMAIN-CONTAINING PROTEIN"/>
    <property type="match status" value="1"/>
</dbReference>
<keyword evidence="3" id="KW-1185">Reference proteome</keyword>
<organism evidence="4">
    <name type="scientific">Thrips palmi</name>
    <name type="common">Melon thrips</name>
    <dbReference type="NCBI Taxonomy" id="161013"/>
    <lineage>
        <taxon>Eukaryota</taxon>
        <taxon>Metazoa</taxon>
        <taxon>Ecdysozoa</taxon>
        <taxon>Arthropoda</taxon>
        <taxon>Hexapoda</taxon>
        <taxon>Insecta</taxon>
        <taxon>Pterygota</taxon>
        <taxon>Neoptera</taxon>
        <taxon>Paraneoptera</taxon>
        <taxon>Thysanoptera</taxon>
        <taxon>Terebrantia</taxon>
        <taxon>Thripoidea</taxon>
        <taxon>Thripidae</taxon>
        <taxon>Thrips</taxon>
    </lineage>
</organism>
<evidence type="ECO:0000313" key="3">
    <source>
        <dbReference type="Proteomes" id="UP000515158"/>
    </source>
</evidence>
<name>A0A6P9A6N6_THRPL</name>